<feature type="non-terminal residue" evidence="2">
    <location>
        <position position="1"/>
    </location>
</feature>
<organism evidence="2">
    <name type="scientific">uncultured Rubrobacteraceae bacterium</name>
    <dbReference type="NCBI Taxonomy" id="349277"/>
    <lineage>
        <taxon>Bacteria</taxon>
        <taxon>Bacillati</taxon>
        <taxon>Actinomycetota</taxon>
        <taxon>Rubrobacteria</taxon>
        <taxon>Rubrobacterales</taxon>
        <taxon>Rubrobacteraceae</taxon>
        <taxon>environmental samples</taxon>
    </lineage>
</organism>
<evidence type="ECO:0000256" key="1">
    <source>
        <dbReference type="SAM" id="MobiDB-lite"/>
    </source>
</evidence>
<protein>
    <submittedName>
        <fullName evidence="2">Uncharacterized protein</fullName>
    </submittedName>
</protein>
<dbReference type="AlphaFoldDB" id="A0A6J4QYQ1"/>
<feature type="compositionally biased region" description="Basic and acidic residues" evidence="1">
    <location>
        <begin position="49"/>
        <end position="66"/>
    </location>
</feature>
<gene>
    <name evidence="2" type="ORF">AVDCRST_MAG02-1849</name>
</gene>
<feature type="region of interest" description="Disordered" evidence="1">
    <location>
        <begin position="27"/>
        <end position="136"/>
    </location>
</feature>
<reference evidence="2" key="1">
    <citation type="submission" date="2020-02" db="EMBL/GenBank/DDBJ databases">
        <authorList>
            <person name="Meier V. D."/>
        </authorList>
    </citation>
    <scope>NUCLEOTIDE SEQUENCE</scope>
    <source>
        <strain evidence="2">AVDCRST_MAG02</strain>
    </source>
</reference>
<name>A0A6J4QYQ1_9ACTN</name>
<sequence>ADLPQRLFAGQQASRVDLHGRRLHQRLLPARRAEPAVRRDRRLRPRLAHALEGEPARPDGGRDGRRGLGAARGRGDRRDPRRRRRLVPARAEALGGRHARSGDDLLRHPGRGRRVRGEGDRQGVPGGTTGRPVAAL</sequence>
<accession>A0A6J4QYQ1</accession>
<dbReference type="EMBL" id="CADCVH010000066">
    <property type="protein sequence ID" value="CAA9459185.1"/>
    <property type="molecule type" value="Genomic_DNA"/>
</dbReference>
<evidence type="ECO:0000313" key="2">
    <source>
        <dbReference type="EMBL" id="CAA9459185.1"/>
    </source>
</evidence>
<feature type="non-terminal residue" evidence="2">
    <location>
        <position position="136"/>
    </location>
</feature>
<proteinExistence type="predicted"/>